<protein>
    <submittedName>
        <fullName evidence="4">16S rRNA methyltransferase</fullName>
    </submittedName>
</protein>
<dbReference type="GO" id="GO:0032259">
    <property type="term" value="P:methylation"/>
    <property type="evidence" value="ECO:0007669"/>
    <property type="project" value="UniProtKB-KW"/>
</dbReference>
<dbReference type="SUPFAM" id="SSF53335">
    <property type="entry name" value="S-adenosyl-L-methionine-dependent methyltransferases"/>
    <property type="match status" value="1"/>
</dbReference>
<dbReference type="Gene3D" id="3.40.50.150">
    <property type="entry name" value="Vaccinia Virus protein VP39"/>
    <property type="match status" value="1"/>
</dbReference>
<organism evidence="4 5">
    <name type="scientific">Neomicrococcus aestuarii</name>
    <dbReference type="NCBI Taxonomy" id="556325"/>
    <lineage>
        <taxon>Bacteria</taxon>
        <taxon>Bacillati</taxon>
        <taxon>Actinomycetota</taxon>
        <taxon>Actinomycetes</taxon>
        <taxon>Micrococcales</taxon>
        <taxon>Micrococcaceae</taxon>
        <taxon>Neomicrococcus</taxon>
    </lineage>
</organism>
<dbReference type="GO" id="GO:0008757">
    <property type="term" value="F:S-adenosylmethionine-dependent methyltransferase activity"/>
    <property type="evidence" value="ECO:0007669"/>
    <property type="project" value="InterPro"/>
</dbReference>
<name>A0A1L2ZM75_9MICC</name>
<gene>
    <name evidence="4" type="ORF">BHE16_03950</name>
</gene>
<dbReference type="PANTHER" id="PTHR47816:SF4">
    <property type="entry name" value="RIBOSOMAL RNA SMALL SUBUNIT METHYLTRANSFERASE C"/>
    <property type="match status" value="1"/>
</dbReference>
<evidence type="ECO:0000313" key="5">
    <source>
        <dbReference type="Proteomes" id="UP000183530"/>
    </source>
</evidence>
<dbReference type="Proteomes" id="UP000183530">
    <property type="component" value="Chromosome"/>
</dbReference>
<dbReference type="InterPro" id="IPR046977">
    <property type="entry name" value="RsmC/RlmG"/>
</dbReference>
<accession>A0A1L2ZM75</accession>
<dbReference type="AlphaFoldDB" id="A0A1L2ZM75"/>
<dbReference type="EMBL" id="CP018135">
    <property type="protein sequence ID" value="APF40310.1"/>
    <property type="molecule type" value="Genomic_DNA"/>
</dbReference>
<evidence type="ECO:0000256" key="1">
    <source>
        <dbReference type="ARBA" id="ARBA00022603"/>
    </source>
</evidence>
<reference evidence="4 5" key="1">
    <citation type="submission" date="2016-11" db="EMBL/GenBank/DDBJ databases">
        <title>Genome sequencing of Zhihengliuella aestuarii B18 antagonistic to Plasmodiophora brassicae.</title>
        <authorList>
            <person name="Luo Y."/>
        </authorList>
    </citation>
    <scope>NUCLEOTIDE SEQUENCE [LARGE SCALE GENOMIC DNA]</scope>
    <source>
        <strain evidence="4 5">B18</strain>
    </source>
</reference>
<dbReference type="STRING" id="556325.BHE16_03950"/>
<dbReference type="CDD" id="cd02440">
    <property type="entry name" value="AdoMet_MTases"/>
    <property type="match status" value="1"/>
</dbReference>
<proteinExistence type="predicted"/>
<evidence type="ECO:0000256" key="2">
    <source>
        <dbReference type="ARBA" id="ARBA00022679"/>
    </source>
</evidence>
<dbReference type="PANTHER" id="PTHR47816">
    <property type="entry name" value="RIBOSOMAL RNA SMALL SUBUNIT METHYLTRANSFERASE C"/>
    <property type="match status" value="1"/>
</dbReference>
<dbReference type="RefSeq" id="WP_071893791.1">
    <property type="nucleotide sequence ID" value="NZ_CP018135.1"/>
</dbReference>
<dbReference type="InterPro" id="IPR029063">
    <property type="entry name" value="SAM-dependent_MTases_sf"/>
</dbReference>
<keyword evidence="5" id="KW-1185">Reference proteome</keyword>
<keyword evidence="1 4" id="KW-0489">Methyltransferase</keyword>
<dbReference type="OrthoDB" id="9764961at2"/>
<dbReference type="Pfam" id="PF05175">
    <property type="entry name" value="MTS"/>
    <property type="match status" value="1"/>
</dbReference>
<evidence type="ECO:0000313" key="4">
    <source>
        <dbReference type="EMBL" id="APF40310.1"/>
    </source>
</evidence>
<keyword evidence="2 4" id="KW-0808">Transferase</keyword>
<dbReference type="KEGG" id="nae:BHE16_03950"/>
<dbReference type="InterPro" id="IPR007848">
    <property type="entry name" value="Small_mtfrase_dom"/>
</dbReference>
<evidence type="ECO:0000259" key="3">
    <source>
        <dbReference type="Pfam" id="PF05175"/>
    </source>
</evidence>
<sequence>MSQEHYFSDQPNTPEKRRTITVELSDTHRVSVATSNGIFSPAGVDKGTAILLKHAPNPPADGTFLDIGCGWGPITLRMALESPAATVYGIDVNERSRQLTADNAQSLGLTNVVVHSPESLPEEVTFDLIWSNPPIRVGKDVLHSIMQQWLPRLTVGGIAYLVVQKNLGADSLQTWLAGILGASFKVDRLTTDKGFRILSVQRLSA</sequence>
<feature type="domain" description="Methyltransferase small" evidence="3">
    <location>
        <begin position="30"/>
        <end position="198"/>
    </location>
</feature>